<dbReference type="Gene3D" id="3.30.360.10">
    <property type="entry name" value="Dihydrodipicolinate Reductase, domain 2"/>
    <property type="match status" value="1"/>
</dbReference>
<evidence type="ECO:0000259" key="1">
    <source>
        <dbReference type="Pfam" id="PF01408"/>
    </source>
</evidence>
<evidence type="ECO:0000313" key="4">
    <source>
        <dbReference type="Proteomes" id="UP000824204"/>
    </source>
</evidence>
<dbReference type="PANTHER" id="PTHR43249">
    <property type="entry name" value="UDP-N-ACETYL-2-AMINO-2-DEOXY-D-GLUCURONATE OXIDASE"/>
    <property type="match status" value="1"/>
</dbReference>
<gene>
    <name evidence="3" type="ORF">H9741_04690</name>
</gene>
<proteinExistence type="predicted"/>
<evidence type="ECO:0000313" key="3">
    <source>
        <dbReference type="EMBL" id="HIX07744.1"/>
    </source>
</evidence>
<organism evidence="3 4">
    <name type="scientific">Candidatus Borkfalkia faecipullorum</name>
    <dbReference type="NCBI Taxonomy" id="2838510"/>
    <lineage>
        <taxon>Bacteria</taxon>
        <taxon>Bacillati</taxon>
        <taxon>Bacillota</taxon>
        <taxon>Clostridia</taxon>
        <taxon>Christensenellales</taxon>
        <taxon>Christensenellaceae</taxon>
        <taxon>Candidatus Borkfalkia</taxon>
    </lineage>
</organism>
<dbReference type="AlphaFoldDB" id="A0A9D1V831"/>
<dbReference type="Gene3D" id="3.40.50.720">
    <property type="entry name" value="NAD(P)-binding Rossmann-like Domain"/>
    <property type="match status" value="1"/>
</dbReference>
<dbReference type="EMBL" id="DXFX01000058">
    <property type="protein sequence ID" value="HIX07744.1"/>
    <property type="molecule type" value="Genomic_DNA"/>
</dbReference>
<name>A0A9D1V831_9FIRM</name>
<dbReference type="SUPFAM" id="SSF55347">
    <property type="entry name" value="Glyceraldehyde-3-phosphate dehydrogenase-like, C-terminal domain"/>
    <property type="match status" value="1"/>
</dbReference>
<sequence length="392" mass="43771">MDKTVKIGIIGTGNMGTVHLGFFHAGNIPNAVVTAVADTDEIKLEKVRKLFPGKYTCYRSGEELIEKADVDAVIIATPHYSHPALAIAAFAKGLHVLSEKPSGVYTKQVREMNKAAQESGKIFCVMFNQRKHFLHKKIKELISGEEIGRVKRVNWIITNWFRTQHYYDSGQWRATWAGEGGGVLINQAIHQIDLLQWFTGMPQKVFAFCGYGKWHDVEVEDAVTAFLLYKNGATGVFVTTTGESNGTNRLEIFGSRGNLLLEGGVLTLKKYAQDENEFIKTCPNSFSQPEIAETQVFRQTDSFDCHKDILCNFVAAIRGEEPLFVDGKEGINSVSLMNAMLLSSWLHKDVDLPIDEDLYFEELSKRIAESRAGQKKNVIGEIEDNTCSFGGF</sequence>
<dbReference type="SUPFAM" id="SSF51735">
    <property type="entry name" value="NAD(P)-binding Rossmann-fold domains"/>
    <property type="match status" value="1"/>
</dbReference>
<comment type="caution">
    <text evidence="3">The sequence shown here is derived from an EMBL/GenBank/DDBJ whole genome shotgun (WGS) entry which is preliminary data.</text>
</comment>
<dbReference type="Pfam" id="PF22725">
    <property type="entry name" value="GFO_IDH_MocA_C3"/>
    <property type="match status" value="1"/>
</dbReference>
<dbReference type="GO" id="GO:0000166">
    <property type="term" value="F:nucleotide binding"/>
    <property type="evidence" value="ECO:0007669"/>
    <property type="project" value="InterPro"/>
</dbReference>
<dbReference type="InterPro" id="IPR052515">
    <property type="entry name" value="Gfo/Idh/MocA_Oxidoreductase"/>
</dbReference>
<protein>
    <submittedName>
        <fullName evidence="3">Gfo/Idh/MocA family oxidoreductase</fullName>
    </submittedName>
</protein>
<feature type="domain" description="Gfo/Idh/MocA-like oxidoreductase N-terminal" evidence="1">
    <location>
        <begin position="5"/>
        <end position="126"/>
    </location>
</feature>
<dbReference type="InterPro" id="IPR036291">
    <property type="entry name" value="NAD(P)-bd_dom_sf"/>
</dbReference>
<dbReference type="Pfam" id="PF01408">
    <property type="entry name" value="GFO_IDH_MocA"/>
    <property type="match status" value="1"/>
</dbReference>
<dbReference type="Proteomes" id="UP000824204">
    <property type="component" value="Unassembled WGS sequence"/>
</dbReference>
<accession>A0A9D1V831</accession>
<dbReference type="InterPro" id="IPR055170">
    <property type="entry name" value="GFO_IDH_MocA-like_dom"/>
</dbReference>
<feature type="domain" description="GFO/IDH/MocA-like oxidoreductase" evidence="2">
    <location>
        <begin position="136"/>
        <end position="259"/>
    </location>
</feature>
<reference evidence="3" key="2">
    <citation type="submission" date="2021-04" db="EMBL/GenBank/DDBJ databases">
        <authorList>
            <person name="Gilroy R."/>
        </authorList>
    </citation>
    <scope>NUCLEOTIDE SEQUENCE</scope>
    <source>
        <strain evidence="3">811</strain>
    </source>
</reference>
<dbReference type="InterPro" id="IPR000683">
    <property type="entry name" value="Gfo/Idh/MocA-like_OxRdtase_N"/>
</dbReference>
<evidence type="ECO:0000259" key="2">
    <source>
        <dbReference type="Pfam" id="PF22725"/>
    </source>
</evidence>
<dbReference type="PANTHER" id="PTHR43249:SF1">
    <property type="entry name" value="D-GLUCOSIDE 3-DEHYDROGENASE"/>
    <property type="match status" value="1"/>
</dbReference>
<reference evidence="3" key="1">
    <citation type="journal article" date="2021" name="PeerJ">
        <title>Extensive microbial diversity within the chicken gut microbiome revealed by metagenomics and culture.</title>
        <authorList>
            <person name="Gilroy R."/>
            <person name="Ravi A."/>
            <person name="Getino M."/>
            <person name="Pursley I."/>
            <person name="Horton D.L."/>
            <person name="Alikhan N.F."/>
            <person name="Baker D."/>
            <person name="Gharbi K."/>
            <person name="Hall N."/>
            <person name="Watson M."/>
            <person name="Adriaenssens E.M."/>
            <person name="Foster-Nyarko E."/>
            <person name="Jarju S."/>
            <person name="Secka A."/>
            <person name="Antonio M."/>
            <person name="Oren A."/>
            <person name="Chaudhuri R.R."/>
            <person name="La Ragione R."/>
            <person name="Hildebrand F."/>
            <person name="Pallen M.J."/>
        </authorList>
    </citation>
    <scope>NUCLEOTIDE SEQUENCE</scope>
    <source>
        <strain evidence="3">811</strain>
    </source>
</reference>